<dbReference type="PANTHER" id="PTHR39335">
    <property type="entry name" value="BLL4220 PROTEIN"/>
    <property type="match status" value="1"/>
</dbReference>
<dbReference type="PROSITE" id="PS51257">
    <property type="entry name" value="PROKAR_LIPOPROTEIN"/>
    <property type="match status" value="1"/>
</dbReference>
<feature type="region of interest" description="Disordered" evidence="1">
    <location>
        <begin position="263"/>
        <end position="287"/>
    </location>
</feature>
<dbReference type="GO" id="GO:0043448">
    <property type="term" value="P:alkane catabolic process"/>
    <property type="evidence" value="ECO:0007669"/>
    <property type="project" value="TreeGrafter"/>
</dbReference>
<keyword evidence="2" id="KW-0732">Signal</keyword>
<dbReference type="OrthoDB" id="597632at2"/>
<dbReference type="EMBL" id="FXTN01000010">
    <property type="protein sequence ID" value="SMO91700.1"/>
    <property type="molecule type" value="Genomic_DNA"/>
</dbReference>
<evidence type="ECO:0000256" key="2">
    <source>
        <dbReference type="SAM" id="SignalP"/>
    </source>
</evidence>
<name>A0A521F890_9SPHI</name>
<evidence type="ECO:0000313" key="3">
    <source>
        <dbReference type="EMBL" id="SMO91700.1"/>
    </source>
</evidence>
<evidence type="ECO:0008006" key="5">
    <source>
        <dbReference type="Google" id="ProtNLM"/>
    </source>
</evidence>
<feature type="chain" id="PRO_5021811330" description="Lipoprotein with Yx(FWY)xxD motif" evidence="2">
    <location>
        <begin position="28"/>
        <end position="287"/>
    </location>
</feature>
<dbReference type="PANTHER" id="PTHR39335:SF1">
    <property type="entry name" value="BLL4220 PROTEIN"/>
    <property type="match status" value="1"/>
</dbReference>
<protein>
    <recommendedName>
        <fullName evidence="5">Lipoprotein with Yx(FWY)xxD motif</fullName>
    </recommendedName>
</protein>
<sequence length="287" mass="30987">MVQTLRKTLLPVCVAFTVLLSACSDKASMPAPDNGGSSTGPLKLAVTPDAKFGNILTDANGRTLYFFANDPNGTSNCETGQCAITWPSYNAGSETPPAGIDQTLIGTITHADGSKQTTYKKWPLYYYSGDKIKGDVNGDGIGGIWFIAKPDYSIMLGNRQLVGSDGKNYVDALVEGTANTVYLTDGAGLTLYGYQPDKFNLNTYTAADLSNDRFWPIYQSDVMNVPSIFSKDMFATITSVGKKQLTYKGHPLYFYVGDTQRGQTTGINQPRPAPWPVLTPKTPALTP</sequence>
<dbReference type="Pfam" id="PF03640">
    <property type="entry name" value="Lipoprotein_15"/>
    <property type="match status" value="3"/>
</dbReference>
<accession>A0A521F890</accession>
<feature type="signal peptide" evidence="2">
    <location>
        <begin position="1"/>
        <end position="27"/>
    </location>
</feature>
<dbReference type="RefSeq" id="WP_142529923.1">
    <property type="nucleotide sequence ID" value="NZ_CBCSJO010000010.1"/>
</dbReference>
<dbReference type="AlphaFoldDB" id="A0A521F890"/>
<gene>
    <name evidence="3" type="ORF">SAMN06265348_110219</name>
</gene>
<dbReference type="Proteomes" id="UP000320300">
    <property type="component" value="Unassembled WGS sequence"/>
</dbReference>
<dbReference type="InterPro" id="IPR005297">
    <property type="entry name" value="Lipoprotein_repeat"/>
</dbReference>
<evidence type="ECO:0000313" key="4">
    <source>
        <dbReference type="Proteomes" id="UP000320300"/>
    </source>
</evidence>
<organism evidence="3 4">
    <name type="scientific">Pedobacter westerhofensis</name>
    <dbReference type="NCBI Taxonomy" id="425512"/>
    <lineage>
        <taxon>Bacteria</taxon>
        <taxon>Pseudomonadati</taxon>
        <taxon>Bacteroidota</taxon>
        <taxon>Sphingobacteriia</taxon>
        <taxon>Sphingobacteriales</taxon>
        <taxon>Sphingobacteriaceae</taxon>
        <taxon>Pedobacter</taxon>
    </lineage>
</organism>
<keyword evidence="4" id="KW-1185">Reference proteome</keyword>
<proteinExistence type="predicted"/>
<reference evidence="3 4" key="1">
    <citation type="submission" date="2017-05" db="EMBL/GenBank/DDBJ databases">
        <authorList>
            <person name="Varghese N."/>
            <person name="Submissions S."/>
        </authorList>
    </citation>
    <scope>NUCLEOTIDE SEQUENCE [LARGE SCALE GENOMIC DNA]</scope>
    <source>
        <strain evidence="3 4">DSM 19036</strain>
    </source>
</reference>
<evidence type="ECO:0000256" key="1">
    <source>
        <dbReference type="SAM" id="MobiDB-lite"/>
    </source>
</evidence>